<dbReference type="Proteomes" id="UP000290759">
    <property type="component" value="Unassembled WGS sequence"/>
</dbReference>
<comment type="cofactor">
    <cofactor evidence="1">
        <name>FAD</name>
        <dbReference type="ChEBI" id="CHEBI:57692"/>
    </cofactor>
</comment>
<dbReference type="Gene3D" id="3.30.9.10">
    <property type="entry name" value="D-Amino Acid Oxidase, subunit A, domain 2"/>
    <property type="match status" value="1"/>
</dbReference>
<reference evidence="6 7" key="2">
    <citation type="submission" date="2019-02" db="EMBL/GenBank/DDBJ databases">
        <title>'Lichenibacterium ramalinii' gen. nov. sp. nov., 'Lichenibacterium minor' gen. nov. sp. nov.</title>
        <authorList>
            <person name="Pankratov T."/>
        </authorList>
    </citation>
    <scope>NUCLEOTIDE SEQUENCE [LARGE SCALE GENOMIC DNA]</scope>
    <source>
        <strain evidence="6 7">RmlP026</strain>
    </source>
</reference>
<feature type="domain" description="FAD dependent oxidoreductase" evidence="5">
    <location>
        <begin position="8"/>
        <end position="352"/>
    </location>
</feature>
<dbReference type="InterPro" id="IPR045170">
    <property type="entry name" value="MTOX"/>
</dbReference>
<evidence type="ECO:0000256" key="1">
    <source>
        <dbReference type="ARBA" id="ARBA00001974"/>
    </source>
</evidence>
<evidence type="ECO:0000313" key="7">
    <source>
        <dbReference type="Proteomes" id="UP000290759"/>
    </source>
</evidence>
<evidence type="ECO:0000256" key="2">
    <source>
        <dbReference type="ARBA" id="ARBA00022630"/>
    </source>
</evidence>
<dbReference type="GO" id="GO:0008115">
    <property type="term" value="F:sarcosine oxidase activity"/>
    <property type="evidence" value="ECO:0007669"/>
    <property type="project" value="TreeGrafter"/>
</dbReference>
<proteinExistence type="predicted"/>
<protein>
    <submittedName>
        <fullName evidence="6">FAD-dependent oxidoreductase</fullName>
    </submittedName>
</protein>
<evidence type="ECO:0000313" key="6">
    <source>
        <dbReference type="EMBL" id="RYC31108.1"/>
    </source>
</evidence>
<dbReference type="GO" id="GO:0050660">
    <property type="term" value="F:flavin adenine dinucleotide binding"/>
    <property type="evidence" value="ECO:0007669"/>
    <property type="project" value="InterPro"/>
</dbReference>
<accession>A0A4Q2U5L9</accession>
<sequence>MTHSALPRVLVVGSGIAGLSTAWALTRRGFAVEVFEQGQVPNAKASSYDEHRITRHAYGTFDGYARMMPDAFRVYEDLWADLGVRHFEPLPLVVLKREDVPWFDASRASMDELDVAHRDIPLGEVASRYPMLETEGLTGAYEAEGAGVLFPIRILTDLVVHLAGRGVRFHAGARVDAVDPETATVRVGAATHRGDVLVVAAGAWVDRLVPRLKGVAVPSRQAVAFVAPPPDLAEAWSRAPVFIDLGLASGTYTLPPRPGTRLKVGDHEFTRRGDPDGDRLATDEDVARLFAAAALSYRDFDRYGVLERKACFYTVTEDESFIAEAIGARGYVLSACSGHGFKLGALMGEGVARVIAGERTRDELPHWAAGRRA</sequence>
<evidence type="ECO:0000256" key="4">
    <source>
        <dbReference type="ARBA" id="ARBA00023002"/>
    </source>
</evidence>
<name>A0A4Q2U5L9_9HYPH</name>
<dbReference type="PANTHER" id="PTHR10961:SF46">
    <property type="entry name" value="PEROXISOMAL SARCOSINE OXIDASE"/>
    <property type="match status" value="1"/>
</dbReference>
<dbReference type="AlphaFoldDB" id="A0A4Q2U5L9"/>
<evidence type="ECO:0000256" key="3">
    <source>
        <dbReference type="ARBA" id="ARBA00022827"/>
    </source>
</evidence>
<dbReference type="Pfam" id="PF01266">
    <property type="entry name" value="DAO"/>
    <property type="match status" value="1"/>
</dbReference>
<keyword evidence="7" id="KW-1185">Reference proteome</keyword>
<evidence type="ECO:0000259" key="5">
    <source>
        <dbReference type="Pfam" id="PF01266"/>
    </source>
</evidence>
<comment type="caution">
    <text evidence="6">The sequence shown here is derived from an EMBL/GenBank/DDBJ whole genome shotgun (WGS) entry which is preliminary data.</text>
</comment>
<dbReference type="OrthoDB" id="9806257at2"/>
<dbReference type="SUPFAM" id="SSF51905">
    <property type="entry name" value="FAD/NAD(P)-binding domain"/>
    <property type="match status" value="1"/>
</dbReference>
<dbReference type="SUPFAM" id="SSF54373">
    <property type="entry name" value="FAD-linked reductases, C-terminal domain"/>
    <property type="match status" value="1"/>
</dbReference>
<gene>
    <name evidence="6" type="ORF">D3273_15465</name>
</gene>
<dbReference type="InterPro" id="IPR006076">
    <property type="entry name" value="FAD-dep_OxRdtase"/>
</dbReference>
<dbReference type="PANTHER" id="PTHR10961">
    <property type="entry name" value="PEROXISOMAL SARCOSINE OXIDASE"/>
    <property type="match status" value="1"/>
</dbReference>
<reference evidence="6 7" key="1">
    <citation type="submission" date="2018-12" db="EMBL/GenBank/DDBJ databases">
        <authorList>
            <person name="Grouzdev D.S."/>
            <person name="Krutkina M.S."/>
        </authorList>
    </citation>
    <scope>NUCLEOTIDE SEQUENCE [LARGE SCALE GENOMIC DNA]</scope>
    <source>
        <strain evidence="6 7">RmlP026</strain>
    </source>
</reference>
<dbReference type="EMBL" id="QYBB01000017">
    <property type="protein sequence ID" value="RYC31108.1"/>
    <property type="molecule type" value="Genomic_DNA"/>
</dbReference>
<keyword evidence="2" id="KW-0285">Flavoprotein</keyword>
<organism evidence="6 7">
    <name type="scientific">Lichenibacterium minor</name>
    <dbReference type="NCBI Taxonomy" id="2316528"/>
    <lineage>
        <taxon>Bacteria</taxon>
        <taxon>Pseudomonadati</taxon>
        <taxon>Pseudomonadota</taxon>
        <taxon>Alphaproteobacteria</taxon>
        <taxon>Hyphomicrobiales</taxon>
        <taxon>Lichenihabitantaceae</taxon>
        <taxon>Lichenibacterium</taxon>
    </lineage>
</organism>
<dbReference type="InterPro" id="IPR036188">
    <property type="entry name" value="FAD/NAD-bd_sf"/>
</dbReference>
<keyword evidence="3" id="KW-0274">FAD</keyword>
<dbReference type="Gene3D" id="3.50.50.60">
    <property type="entry name" value="FAD/NAD(P)-binding domain"/>
    <property type="match status" value="1"/>
</dbReference>
<keyword evidence="4" id="KW-0560">Oxidoreductase</keyword>
<dbReference type="RefSeq" id="WP_129227788.1">
    <property type="nucleotide sequence ID" value="NZ_QYBB01000017.1"/>
</dbReference>